<reference evidence="18 20" key="1">
    <citation type="journal article" date="2017" name="MBio">
        <title>Type VI secretion-mediated competition in the bee gut microbiome.</title>
        <authorList>
            <person name="Steele M.I."/>
            <person name="Kwong W.K."/>
            <person name="Powell J.E."/>
            <person name="Whiteley M."/>
            <person name="Moran N.A."/>
        </authorList>
    </citation>
    <scope>NUCLEOTIDE SEQUENCE [LARGE SCALE GENOMIC DNA]</scope>
    <source>
        <strain evidence="16 20">Occ4-2</strain>
        <strain evidence="14 18">Ruf1-X</strain>
        <strain evidence="12">WkB273</strain>
    </source>
</reference>
<dbReference type="Gene3D" id="2.40.50.140">
    <property type="entry name" value="Nucleic acid-binding proteins"/>
    <property type="match status" value="2"/>
</dbReference>
<keyword evidence="19" id="KW-1185">Reference proteome</keyword>
<evidence type="ECO:0000259" key="10">
    <source>
        <dbReference type="SMART" id="SM00841"/>
    </source>
</evidence>
<dbReference type="HAMAP" id="MF_00141">
    <property type="entry name" value="EF_P"/>
    <property type="match status" value="1"/>
</dbReference>
<dbReference type="Proteomes" id="UP000230202">
    <property type="component" value="Unassembled WGS sequence"/>
</dbReference>
<evidence type="ECO:0000256" key="4">
    <source>
        <dbReference type="ARBA" id="ARBA00022490"/>
    </source>
</evidence>
<dbReference type="SUPFAM" id="SSF50249">
    <property type="entry name" value="Nucleic acid-binding proteins"/>
    <property type="match status" value="2"/>
</dbReference>
<comment type="pathway">
    <text evidence="2 7">Protein biosynthesis; polypeptide chain elongation.</text>
</comment>
<evidence type="ECO:0000313" key="18">
    <source>
        <dbReference type="Proteomes" id="UP000229970"/>
    </source>
</evidence>
<evidence type="ECO:0000256" key="6">
    <source>
        <dbReference type="ARBA" id="ARBA00022917"/>
    </source>
</evidence>
<dbReference type="InterPro" id="IPR013185">
    <property type="entry name" value="Transl_elong_KOW-like"/>
</dbReference>
<protein>
    <recommendedName>
        <fullName evidence="7 8">Elongation factor P</fullName>
        <shortName evidence="7">EF-P</shortName>
    </recommendedName>
</protein>
<dbReference type="Proteomes" id="UP000231484">
    <property type="component" value="Unassembled WGS sequence"/>
</dbReference>
<dbReference type="InterPro" id="IPR001059">
    <property type="entry name" value="Transl_elong_P/YeiP_cen"/>
</dbReference>
<dbReference type="GO" id="GO:0003746">
    <property type="term" value="F:translation elongation factor activity"/>
    <property type="evidence" value="ECO:0007669"/>
    <property type="project" value="UniProtKB-UniRule"/>
</dbReference>
<evidence type="ECO:0000313" key="19">
    <source>
        <dbReference type="Proteomes" id="UP000230202"/>
    </source>
</evidence>
<evidence type="ECO:0000256" key="9">
    <source>
        <dbReference type="RuleBase" id="RU004389"/>
    </source>
</evidence>
<dbReference type="Pfam" id="PF01132">
    <property type="entry name" value="EFP"/>
    <property type="match status" value="1"/>
</dbReference>
<dbReference type="EMBL" id="MEIP01000025">
    <property type="protein sequence ID" value="PIT45455.1"/>
    <property type="molecule type" value="Genomic_DNA"/>
</dbReference>
<dbReference type="EMBL" id="MEIP01000023">
    <property type="protein sequence ID" value="PIT46157.1"/>
    <property type="molecule type" value="Genomic_DNA"/>
</dbReference>
<evidence type="ECO:0000256" key="1">
    <source>
        <dbReference type="ARBA" id="ARBA00004496"/>
    </source>
</evidence>
<reference evidence="17 21" key="2">
    <citation type="submission" date="2023-08" db="EMBL/GenBank/DDBJ databases">
        <title>Complete genome sequences of 12 bacterial strains from the honey bee gut, resolved with long-read nanopore sequencing.</title>
        <authorList>
            <person name="Kwong W.K."/>
            <person name="Acheampong S."/>
            <person name="Polat M.F."/>
        </authorList>
    </citation>
    <scope>NUCLEOTIDE SEQUENCE [LARGE SCALE GENOMIC DNA]</scope>
    <source>
        <strain evidence="17">WkB9</strain>
        <strain evidence="21">wkB9</strain>
    </source>
</reference>
<evidence type="ECO:0000256" key="2">
    <source>
        <dbReference type="ARBA" id="ARBA00004815"/>
    </source>
</evidence>
<dbReference type="eggNOG" id="COG0231">
    <property type="taxonomic scope" value="Bacteria"/>
</dbReference>
<accession>A0A066TAK1</accession>
<dbReference type="FunFam" id="2.40.50.140:FF:000009">
    <property type="entry name" value="Elongation factor P"/>
    <property type="match status" value="1"/>
</dbReference>
<dbReference type="Proteomes" id="UP001229773">
    <property type="component" value="Chromosome"/>
</dbReference>
<evidence type="ECO:0000256" key="5">
    <source>
        <dbReference type="ARBA" id="ARBA00022768"/>
    </source>
</evidence>
<dbReference type="InterPro" id="IPR020599">
    <property type="entry name" value="Transl_elong_fac_P/YeiP"/>
</dbReference>
<dbReference type="PANTHER" id="PTHR30053:SF12">
    <property type="entry name" value="ELONGATION FACTOR P (EF-P) FAMILY PROTEIN"/>
    <property type="match status" value="1"/>
</dbReference>
<dbReference type="PIRSF" id="PIRSF005901">
    <property type="entry name" value="EF-P"/>
    <property type="match status" value="1"/>
</dbReference>
<dbReference type="NCBIfam" id="TIGR00038">
    <property type="entry name" value="efp"/>
    <property type="match status" value="1"/>
</dbReference>
<evidence type="ECO:0000259" key="11">
    <source>
        <dbReference type="SMART" id="SM01185"/>
    </source>
</evidence>
<evidence type="ECO:0000256" key="7">
    <source>
        <dbReference type="HAMAP-Rule" id="MF_00141"/>
    </source>
</evidence>
<dbReference type="InterPro" id="IPR015365">
    <property type="entry name" value="Elong-fact-P_C"/>
</dbReference>
<dbReference type="EMBL" id="MEIL01000023">
    <property type="protein sequence ID" value="PIT40006.1"/>
    <property type="molecule type" value="Genomic_DNA"/>
</dbReference>
<dbReference type="SUPFAM" id="SSF50104">
    <property type="entry name" value="Translation proteins SH3-like domain"/>
    <property type="match status" value="1"/>
</dbReference>
<keyword evidence="4 7" id="KW-0963">Cytoplasm</keyword>
<dbReference type="UniPathway" id="UPA00345"/>
<sequence length="186" mass="20973">MKTAQELRPGNVFMVGNDPMVVQKSEYNKSGRNAAVVKMKLKNLLTGAATETVYKADEKFDVVVLDRKQCTYSYFADPMYVFMDDEFNQYEVEAENIGDAIKFIVDGMEEKCEVTFYDGRAISVELPTIIVREVEYTEPAVKGDTSGKVMKNARLVGGAEIQVAAYIENGDKVEIDSRTFEFRKRA</sequence>
<dbReference type="AlphaFoldDB" id="A0A066TAK1"/>
<dbReference type="CDD" id="cd04470">
    <property type="entry name" value="S1_EF-P_repeat_1"/>
    <property type="match status" value="1"/>
</dbReference>
<dbReference type="GO" id="GO:0005829">
    <property type="term" value="C:cytosol"/>
    <property type="evidence" value="ECO:0007669"/>
    <property type="project" value="UniProtKB-ARBA"/>
</dbReference>
<proteinExistence type="inferred from homology"/>
<dbReference type="RefSeq" id="WP_025331610.1">
    <property type="nucleotide sequence ID" value="NZ_CP132374.1"/>
</dbReference>
<dbReference type="EMBL" id="CP132375">
    <property type="protein sequence ID" value="WLS98509.1"/>
    <property type="molecule type" value="Genomic_DNA"/>
</dbReference>
<dbReference type="Gene3D" id="2.30.30.30">
    <property type="match status" value="1"/>
</dbReference>
<dbReference type="InterPro" id="IPR008991">
    <property type="entry name" value="Translation_prot_SH3-like_sf"/>
</dbReference>
<dbReference type="Proteomes" id="UP000229970">
    <property type="component" value="Unassembled WGS sequence"/>
</dbReference>
<comment type="function">
    <text evidence="7">Involved in peptide bond synthesis. Stimulates efficient translation and peptide-bond synthesis on native or reconstituted 70S ribosomes in vitro. Probably functions indirectly by altering the affinity of the ribosome for aminoacyl-tRNA, thus increasing their reactivity as acceptors for peptidyl transferase.</text>
</comment>
<dbReference type="InterPro" id="IPR014722">
    <property type="entry name" value="Rib_uL2_dom2"/>
</dbReference>
<evidence type="ECO:0000313" key="12">
    <source>
        <dbReference type="EMBL" id="PIT40006.1"/>
    </source>
</evidence>
<gene>
    <name evidence="7 17" type="primary">efp</name>
    <name evidence="15" type="ORF">BHC46_08115</name>
    <name evidence="14" type="ORF">BHC46_10175</name>
    <name evidence="13" type="ORF">BHC46_11950</name>
    <name evidence="16" type="ORF">BHC48_02560</name>
    <name evidence="12" type="ORF">BHC54_04425</name>
    <name evidence="17" type="ORF">RAM05_00365</name>
</gene>
<dbReference type="EMBL" id="MEIQ01000026">
    <property type="protein sequence ID" value="PIT51990.1"/>
    <property type="molecule type" value="Genomic_DNA"/>
</dbReference>
<organism evidence="14 18">
    <name type="scientific">Snodgrassella alvi</name>
    <dbReference type="NCBI Taxonomy" id="1196083"/>
    <lineage>
        <taxon>Bacteria</taxon>
        <taxon>Pseudomonadati</taxon>
        <taxon>Pseudomonadota</taxon>
        <taxon>Betaproteobacteria</taxon>
        <taxon>Neisseriales</taxon>
        <taxon>Neisseriaceae</taxon>
        <taxon>Snodgrassella</taxon>
    </lineage>
</organism>
<dbReference type="FunFam" id="2.40.50.140:FF:000004">
    <property type="entry name" value="Elongation factor P"/>
    <property type="match status" value="1"/>
</dbReference>
<feature type="domain" description="Translation elongation factor P/YeiP central" evidence="11">
    <location>
        <begin position="67"/>
        <end position="122"/>
    </location>
</feature>
<dbReference type="Pfam" id="PF09285">
    <property type="entry name" value="Elong-fact-P_C"/>
    <property type="match status" value="1"/>
</dbReference>
<evidence type="ECO:0000313" key="14">
    <source>
        <dbReference type="EMBL" id="PIT45455.1"/>
    </source>
</evidence>
<dbReference type="SMART" id="SM00841">
    <property type="entry name" value="Elong-fact-P_C"/>
    <property type="match status" value="1"/>
</dbReference>
<evidence type="ECO:0000256" key="8">
    <source>
        <dbReference type="NCBIfam" id="TIGR00038"/>
    </source>
</evidence>
<evidence type="ECO:0000313" key="13">
    <source>
        <dbReference type="EMBL" id="PIT43965.1"/>
    </source>
</evidence>
<dbReference type="SMART" id="SM01185">
    <property type="entry name" value="EFP"/>
    <property type="match status" value="1"/>
</dbReference>
<name>A0A066TAK1_9NEIS</name>
<dbReference type="Pfam" id="PF08207">
    <property type="entry name" value="EFP_N"/>
    <property type="match status" value="1"/>
</dbReference>
<keyword evidence="6 7" id="KW-0648">Protein biosynthesis</keyword>
<comment type="subcellular location">
    <subcellularLocation>
        <location evidence="1 7">Cytoplasm</location>
    </subcellularLocation>
</comment>
<evidence type="ECO:0000313" key="17">
    <source>
        <dbReference type="EMBL" id="WLS98509.1"/>
    </source>
</evidence>
<evidence type="ECO:0000256" key="3">
    <source>
        <dbReference type="ARBA" id="ARBA00009479"/>
    </source>
</evidence>
<evidence type="ECO:0000313" key="21">
    <source>
        <dbReference type="Proteomes" id="UP001229773"/>
    </source>
</evidence>
<comment type="similarity">
    <text evidence="3 7 9">Belongs to the elongation factor P family.</text>
</comment>
<dbReference type="PANTHER" id="PTHR30053">
    <property type="entry name" value="ELONGATION FACTOR P"/>
    <property type="match status" value="1"/>
</dbReference>
<dbReference type="InterPro" id="IPR012340">
    <property type="entry name" value="NA-bd_OB-fold"/>
</dbReference>
<evidence type="ECO:0000313" key="15">
    <source>
        <dbReference type="EMBL" id="PIT46157.1"/>
    </source>
</evidence>
<evidence type="ECO:0000313" key="16">
    <source>
        <dbReference type="EMBL" id="PIT51990.1"/>
    </source>
</evidence>
<keyword evidence="5 7" id="KW-0251">Elongation factor</keyword>
<dbReference type="OrthoDB" id="9801844at2"/>
<evidence type="ECO:0000313" key="20">
    <source>
        <dbReference type="Proteomes" id="UP000231484"/>
    </source>
</evidence>
<dbReference type="GeneID" id="75157289"/>
<dbReference type="NCBIfam" id="NF001810">
    <property type="entry name" value="PRK00529.1"/>
    <property type="match status" value="1"/>
</dbReference>
<dbReference type="GO" id="GO:0043043">
    <property type="term" value="P:peptide biosynthetic process"/>
    <property type="evidence" value="ECO:0007669"/>
    <property type="project" value="InterPro"/>
</dbReference>
<feature type="domain" description="Elongation factor P C-terminal" evidence="10">
    <location>
        <begin position="130"/>
        <end position="185"/>
    </location>
</feature>
<dbReference type="FunFam" id="2.30.30.30:FF:000003">
    <property type="entry name" value="Elongation factor P"/>
    <property type="match status" value="1"/>
</dbReference>
<dbReference type="EMBL" id="MEIP01000029">
    <property type="protein sequence ID" value="PIT43965.1"/>
    <property type="molecule type" value="Genomic_DNA"/>
</dbReference>
<dbReference type="InterPro" id="IPR011768">
    <property type="entry name" value="Transl_elongation_fac_P"/>
</dbReference>